<accession>A0A0A9F1M5</accession>
<sequence>MMSWVCYVFLCSAHCNGWLVL</sequence>
<protein>
    <submittedName>
        <fullName evidence="1">Uncharacterized protein</fullName>
    </submittedName>
</protein>
<reference evidence="1" key="1">
    <citation type="submission" date="2014-09" db="EMBL/GenBank/DDBJ databases">
        <authorList>
            <person name="Magalhaes I.L.F."/>
            <person name="Oliveira U."/>
            <person name="Santos F.R."/>
            <person name="Vidigal T.H.D.A."/>
            <person name="Brescovit A.D."/>
            <person name="Santos A.J."/>
        </authorList>
    </citation>
    <scope>NUCLEOTIDE SEQUENCE</scope>
    <source>
        <tissue evidence="1">Shoot tissue taken approximately 20 cm above the soil surface</tissue>
    </source>
</reference>
<proteinExistence type="predicted"/>
<evidence type="ECO:0000313" key="1">
    <source>
        <dbReference type="EMBL" id="JAE06945.1"/>
    </source>
</evidence>
<organism evidence="1">
    <name type="scientific">Arundo donax</name>
    <name type="common">Giant reed</name>
    <name type="synonym">Donax arundinaceus</name>
    <dbReference type="NCBI Taxonomy" id="35708"/>
    <lineage>
        <taxon>Eukaryota</taxon>
        <taxon>Viridiplantae</taxon>
        <taxon>Streptophyta</taxon>
        <taxon>Embryophyta</taxon>
        <taxon>Tracheophyta</taxon>
        <taxon>Spermatophyta</taxon>
        <taxon>Magnoliopsida</taxon>
        <taxon>Liliopsida</taxon>
        <taxon>Poales</taxon>
        <taxon>Poaceae</taxon>
        <taxon>PACMAD clade</taxon>
        <taxon>Arundinoideae</taxon>
        <taxon>Arundineae</taxon>
        <taxon>Arundo</taxon>
    </lineage>
</organism>
<dbReference type="AlphaFoldDB" id="A0A0A9F1M5"/>
<reference evidence="1" key="2">
    <citation type="journal article" date="2015" name="Data Brief">
        <title>Shoot transcriptome of the giant reed, Arundo donax.</title>
        <authorList>
            <person name="Barrero R.A."/>
            <person name="Guerrero F.D."/>
            <person name="Moolhuijzen P."/>
            <person name="Goolsby J.A."/>
            <person name="Tidwell J."/>
            <person name="Bellgard S.E."/>
            <person name="Bellgard M.I."/>
        </authorList>
    </citation>
    <scope>NUCLEOTIDE SEQUENCE</scope>
    <source>
        <tissue evidence="1">Shoot tissue taken approximately 20 cm above the soil surface</tissue>
    </source>
</reference>
<dbReference type="EMBL" id="GBRH01190951">
    <property type="protein sequence ID" value="JAE06945.1"/>
    <property type="molecule type" value="Transcribed_RNA"/>
</dbReference>
<name>A0A0A9F1M5_ARUDO</name>